<sequence>MTPALKGWHRGEHIVRQRLGYDKLPETALFYLRIHAEMPEQHSTFYSTRLEFLPVCILDKDGRPWSSILADKGGELGFVRHPRFNTLDITAKLWAGEPLWKTLKAIERGQDPALIAGVGVEVSTRRRNKFAGKIVKADVKDTSWIWNSVALILESDTVWFGTAYIASNDESSEYPSHLGMNHRGGRPGFMRVKPSDGRTVVLPDFSGDRYMTSLGNVEATPLASLTFVSFTTGDILYVTGQAKNVFGAEAREVMPFQDGLTEIYATGYTYVRDAFPALQPSPYSPPVRLLAEEDSSRFFGDQVQPKAILTAIKMHNPTIATFEWESSVPLLIAPGQAIIMDFRPLLGERQYQHMADDNPSVLNDDFIRTWTVSSASDALGLETRKFSLTMREKVGGAVTPALFNIARKASESGKPLDDARALSVSVNVVGVTGDFTLPQVEPGAPLPSTVSQNIRNLVWFAGGIGITPFLSMLAALSKISIPSALKISLVISTREPGTLLSLVALSLGISDSQSMPSYLSIDVFTNASIPDARSKLSFTHHSGHIGFAGTRFANTQVFVCGPDTFEKFVLDSLSKSGVDSGRVHREGFTY</sequence>
<dbReference type="InterPro" id="IPR039261">
    <property type="entry name" value="FNR_nucleotide-bd"/>
</dbReference>
<name>A0A9P5NAI2_GYMJU</name>
<dbReference type="Gene3D" id="3.40.50.80">
    <property type="entry name" value="Nucleotide-binding domain of ferredoxin-NADP reductase (FNR) module"/>
    <property type="match status" value="1"/>
</dbReference>
<comment type="caution">
    <text evidence="1">The sequence shown here is derived from an EMBL/GenBank/DDBJ whole genome shotgun (WGS) entry which is preliminary data.</text>
</comment>
<evidence type="ECO:0000313" key="1">
    <source>
        <dbReference type="EMBL" id="KAF8878469.1"/>
    </source>
</evidence>
<evidence type="ECO:0000313" key="2">
    <source>
        <dbReference type="Proteomes" id="UP000724874"/>
    </source>
</evidence>
<dbReference type="SUPFAM" id="SSF52343">
    <property type="entry name" value="Ferredoxin reductase-like, C-terminal NADP-linked domain"/>
    <property type="match status" value="1"/>
</dbReference>
<dbReference type="PANTHER" id="PTHR42815:SF2">
    <property type="entry name" value="FAD-BINDING, PUTATIVE (AFU_ORTHOLOGUE AFUA_6G07600)-RELATED"/>
    <property type="match status" value="1"/>
</dbReference>
<evidence type="ECO:0008006" key="3">
    <source>
        <dbReference type="Google" id="ProtNLM"/>
    </source>
</evidence>
<dbReference type="EMBL" id="JADNYJ010000158">
    <property type="protein sequence ID" value="KAF8878469.1"/>
    <property type="molecule type" value="Genomic_DNA"/>
</dbReference>
<organism evidence="1 2">
    <name type="scientific">Gymnopilus junonius</name>
    <name type="common">Spectacular rustgill mushroom</name>
    <name type="synonym">Gymnopilus spectabilis subsp. junonius</name>
    <dbReference type="NCBI Taxonomy" id="109634"/>
    <lineage>
        <taxon>Eukaryota</taxon>
        <taxon>Fungi</taxon>
        <taxon>Dikarya</taxon>
        <taxon>Basidiomycota</taxon>
        <taxon>Agaricomycotina</taxon>
        <taxon>Agaricomycetes</taxon>
        <taxon>Agaricomycetidae</taxon>
        <taxon>Agaricales</taxon>
        <taxon>Agaricineae</taxon>
        <taxon>Hymenogastraceae</taxon>
        <taxon>Gymnopilus</taxon>
    </lineage>
</organism>
<reference evidence="1" key="1">
    <citation type="submission" date="2020-11" db="EMBL/GenBank/DDBJ databases">
        <authorList>
            <consortium name="DOE Joint Genome Institute"/>
            <person name="Ahrendt S."/>
            <person name="Riley R."/>
            <person name="Andreopoulos W."/>
            <person name="LaButti K."/>
            <person name="Pangilinan J."/>
            <person name="Ruiz-duenas F.J."/>
            <person name="Barrasa J.M."/>
            <person name="Sanchez-Garcia M."/>
            <person name="Camarero S."/>
            <person name="Miyauchi S."/>
            <person name="Serrano A."/>
            <person name="Linde D."/>
            <person name="Babiker R."/>
            <person name="Drula E."/>
            <person name="Ayuso-Fernandez I."/>
            <person name="Pacheco R."/>
            <person name="Padilla G."/>
            <person name="Ferreira P."/>
            <person name="Barriuso J."/>
            <person name="Kellner H."/>
            <person name="Castanera R."/>
            <person name="Alfaro M."/>
            <person name="Ramirez L."/>
            <person name="Pisabarro A.G."/>
            <person name="Kuo A."/>
            <person name="Tritt A."/>
            <person name="Lipzen A."/>
            <person name="He G."/>
            <person name="Yan M."/>
            <person name="Ng V."/>
            <person name="Cullen D."/>
            <person name="Martin F."/>
            <person name="Rosso M.-N."/>
            <person name="Henrissat B."/>
            <person name="Hibbett D."/>
            <person name="Martinez A.T."/>
            <person name="Grigoriev I.V."/>
        </authorList>
    </citation>
    <scope>NUCLEOTIDE SEQUENCE</scope>
    <source>
        <strain evidence="1">AH 44721</strain>
    </source>
</reference>
<proteinExistence type="predicted"/>
<protein>
    <recommendedName>
        <fullName evidence="3">FAD-binding FR-type domain-containing protein</fullName>
    </recommendedName>
</protein>
<gene>
    <name evidence="1" type="ORF">CPB84DRAFT_1794099</name>
</gene>
<dbReference type="OrthoDB" id="436496at2759"/>
<accession>A0A9P5NAI2</accession>
<dbReference type="Proteomes" id="UP000724874">
    <property type="component" value="Unassembled WGS sequence"/>
</dbReference>
<dbReference type="PANTHER" id="PTHR42815">
    <property type="entry name" value="FAD-BINDING, PUTATIVE (AFU_ORTHOLOGUE AFUA_6G07600)-RELATED"/>
    <property type="match status" value="1"/>
</dbReference>
<keyword evidence="2" id="KW-1185">Reference proteome</keyword>
<dbReference type="AlphaFoldDB" id="A0A9P5NAI2"/>